<accession>A0A1A5YL84</accession>
<protein>
    <submittedName>
        <fullName evidence="1">Uncharacterized protein</fullName>
    </submittedName>
</protein>
<dbReference type="Proteomes" id="UP000092024">
    <property type="component" value="Unassembled WGS sequence"/>
</dbReference>
<evidence type="ECO:0000313" key="2">
    <source>
        <dbReference type="Proteomes" id="UP000092024"/>
    </source>
</evidence>
<comment type="caution">
    <text evidence="1">The sequence shown here is derived from an EMBL/GenBank/DDBJ whole genome shotgun (WGS) entry which is preliminary data.</text>
</comment>
<dbReference type="EMBL" id="LYPA01000047">
    <property type="protein sequence ID" value="OBR66392.1"/>
    <property type="molecule type" value="Genomic_DNA"/>
</dbReference>
<sequence length="68" mass="7642">MSMTKVPGGDEKVTVELTVKELLALTGVHFHSNHDVKISARKKINSALENKWEQEARDNAPIPYQLLN</sequence>
<proteinExistence type="predicted"/>
<evidence type="ECO:0000313" key="1">
    <source>
        <dbReference type="EMBL" id="OBR66392.1"/>
    </source>
</evidence>
<dbReference type="RefSeq" id="WP_068682076.1">
    <property type="nucleotide sequence ID" value="NZ_LYPA01000047.1"/>
</dbReference>
<dbReference type="OrthoDB" id="2627068at2"/>
<dbReference type="STRING" id="1844972.A7K91_24560"/>
<reference evidence="1 2" key="1">
    <citation type="submission" date="2016-05" db="EMBL/GenBank/DDBJ databases">
        <title>Paenibacillus oryzae. sp. nov., isolated from the rice root.</title>
        <authorList>
            <person name="Zhang J."/>
            <person name="Zhang X."/>
        </authorList>
    </citation>
    <scope>NUCLEOTIDE SEQUENCE [LARGE SCALE GENOMIC DNA]</scope>
    <source>
        <strain evidence="1 2">1DrF-4</strain>
    </source>
</reference>
<keyword evidence="2" id="KW-1185">Reference proteome</keyword>
<name>A0A1A5YL84_9BACL</name>
<organism evidence="1 2">
    <name type="scientific">Paenibacillus oryzae</name>
    <dbReference type="NCBI Taxonomy" id="1844972"/>
    <lineage>
        <taxon>Bacteria</taxon>
        <taxon>Bacillati</taxon>
        <taxon>Bacillota</taxon>
        <taxon>Bacilli</taxon>
        <taxon>Bacillales</taxon>
        <taxon>Paenibacillaceae</taxon>
        <taxon>Paenibacillus</taxon>
    </lineage>
</organism>
<dbReference type="AlphaFoldDB" id="A0A1A5YL84"/>
<gene>
    <name evidence="1" type="ORF">A7K91_24560</name>
</gene>